<sequence>MSASNNITEMAPRLVGEGFLVDPDAVLEGAKDRCEFVLVIGRDKNGGHPYVACSHGQAEAIAELEVAKHWMLSQALEARS</sequence>
<accession>A0A6J5NKM4</accession>
<evidence type="ECO:0000313" key="1">
    <source>
        <dbReference type="EMBL" id="CAB4157765.1"/>
    </source>
</evidence>
<proteinExistence type="predicted"/>
<protein>
    <submittedName>
        <fullName evidence="1">Uncharacterized protein</fullName>
    </submittedName>
</protein>
<name>A0A6J5NKM4_9CAUD</name>
<organism evidence="1">
    <name type="scientific">uncultured Caudovirales phage</name>
    <dbReference type="NCBI Taxonomy" id="2100421"/>
    <lineage>
        <taxon>Viruses</taxon>
        <taxon>Duplodnaviria</taxon>
        <taxon>Heunggongvirae</taxon>
        <taxon>Uroviricota</taxon>
        <taxon>Caudoviricetes</taxon>
        <taxon>Peduoviridae</taxon>
        <taxon>Maltschvirus</taxon>
        <taxon>Maltschvirus maltsch</taxon>
    </lineage>
</organism>
<gene>
    <name evidence="1" type="ORF">UFOVP679_43</name>
</gene>
<reference evidence="1" key="1">
    <citation type="submission" date="2020-04" db="EMBL/GenBank/DDBJ databases">
        <authorList>
            <person name="Chiriac C."/>
            <person name="Salcher M."/>
            <person name="Ghai R."/>
            <person name="Kavagutti S V."/>
        </authorList>
    </citation>
    <scope>NUCLEOTIDE SEQUENCE</scope>
</reference>
<dbReference type="EMBL" id="LR796660">
    <property type="protein sequence ID" value="CAB4157765.1"/>
    <property type="molecule type" value="Genomic_DNA"/>
</dbReference>